<proteinExistence type="inferred from homology"/>
<dbReference type="Gene3D" id="1.10.3720.10">
    <property type="entry name" value="MetI-like"/>
    <property type="match status" value="1"/>
</dbReference>
<feature type="transmembrane region" description="Helical" evidence="7">
    <location>
        <begin position="104"/>
        <end position="128"/>
    </location>
</feature>
<evidence type="ECO:0000256" key="5">
    <source>
        <dbReference type="ARBA" id="ARBA00022989"/>
    </source>
</evidence>
<evidence type="ECO:0000256" key="7">
    <source>
        <dbReference type="RuleBase" id="RU363032"/>
    </source>
</evidence>
<feature type="transmembrane region" description="Helical" evidence="7">
    <location>
        <begin position="59"/>
        <end position="84"/>
    </location>
</feature>
<dbReference type="GO" id="GO:0055085">
    <property type="term" value="P:transmembrane transport"/>
    <property type="evidence" value="ECO:0007669"/>
    <property type="project" value="InterPro"/>
</dbReference>
<dbReference type="CDD" id="cd06261">
    <property type="entry name" value="TM_PBP2"/>
    <property type="match status" value="1"/>
</dbReference>
<dbReference type="GO" id="GO:0005886">
    <property type="term" value="C:plasma membrane"/>
    <property type="evidence" value="ECO:0007669"/>
    <property type="project" value="UniProtKB-SubCell"/>
</dbReference>
<organism evidence="9 10">
    <name type="scientific">Nakamurella flava</name>
    <dbReference type="NCBI Taxonomy" id="2576308"/>
    <lineage>
        <taxon>Bacteria</taxon>
        <taxon>Bacillati</taxon>
        <taxon>Actinomycetota</taxon>
        <taxon>Actinomycetes</taxon>
        <taxon>Nakamurellales</taxon>
        <taxon>Nakamurellaceae</taxon>
        <taxon>Nakamurella</taxon>
    </lineage>
</organism>
<evidence type="ECO:0000256" key="2">
    <source>
        <dbReference type="ARBA" id="ARBA00022448"/>
    </source>
</evidence>
<dbReference type="InterPro" id="IPR035906">
    <property type="entry name" value="MetI-like_sf"/>
</dbReference>
<name>A0A4U6QFE6_9ACTN</name>
<feature type="domain" description="ABC transmembrane type-1" evidence="8">
    <location>
        <begin position="55"/>
        <end position="245"/>
    </location>
</feature>
<comment type="similarity">
    <text evidence="7">Belongs to the binding-protein-dependent transport system permease family.</text>
</comment>
<evidence type="ECO:0000313" key="9">
    <source>
        <dbReference type="EMBL" id="TKV58984.1"/>
    </source>
</evidence>
<keyword evidence="2 7" id="KW-0813">Transport</keyword>
<dbReference type="PROSITE" id="PS50928">
    <property type="entry name" value="ABC_TM1"/>
    <property type="match status" value="1"/>
</dbReference>
<evidence type="ECO:0000256" key="4">
    <source>
        <dbReference type="ARBA" id="ARBA00022692"/>
    </source>
</evidence>
<dbReference type="OrthoDB" id="3531748at2"/>
<reference evidence="9 10" key="1">
    <citation type="submission" date="2019-05" db="EMBL/GenBank/DDBJ databases">
        <title>Nakamurella sp. N5BH11, whole genome shotgun sequence.</title>
        <authorList>
            <person name="Tuo L."/>
        </authorList>
    </citation>
    <scope>NUCLEOTIDE SEQUENCE [LARGE SCALE GENOMIC DNA]</scope>
    <source>
        <strain evidence="9 10">N5BH11</strain>
    </source>
</reference>
<comment type="caution">
    <text evidence="9">The sequence shown here is derived from an EMBL/GenBank/DDBJ whole genome shotgun (WGS) entry which is preliminary data.</text>
</comment>
<feature type="transmembrane region" description="Helical" evidence="7">
    <location>
        <begin position="224"/>
        <end position="245"/>
    </location>
</feature>
<dbReference type="InterPro" id="IPR050366">
    <property type="entry name" value="BP-dependent_transpt_permease"/>
</dbReference>
<dbReference type="Pfam" id="PF00528">
    <property type="entry name" value="BPD_transp_1"/>
    <property type="match status" value="1"/>
</dbReference>
<dbReference type="EMBL" id="SZZH01000003">
    <property type="protein sequence ID" value="TKV58984.1"/>
    <property type="molecule type" value="Genomic_DNA"/>
</dbReference>
<protein>
    <submittedName>
        <fullName evidence="9">ABC transporter permease</fullName>
    </submittedName>
</protein>
<keyword evidence="4 7" id="KW-0812">Transmembrane</keyword>
<sequence length="258" mass="26637">MLGLVVLAGLIGPLLTPWGPTEIDDGAVRRPPGGAHLLGTDLNGMDVLTRTLAAVRIDLGIAVISVAVAVVLGALIGALSGYAGGWFDAVVMRVLEIVQAFPTFILALAIAALVGPGSVNMAIVIAAVSTPAYARLVRSEVMVVRELPYLDAARTSGLSARRVLWRHVLPNSLTPVRTVAPLNIGWAVLILAGLSFLGLGVPVPQAEWGAMISQGTTDVIAGRLWTTLPPGIALVLCVLGCALIGEGLQERATAKAAR</sequence>
<keyword evidence="5 7" id="KW-1133">Transmembrane helix</keyword>
<dbReference type="Proteomes" id="UP000306985">
    <property type="component" value="Unassembled WGS sequence"/>
</dbReference>
<evidence type="ECO:0000259" key="8">
    <source>
        <dbReference type="PROSITE" id="PS50928"/>
    </source>
</evidence>
<evidence type="ECO:0000313" key="10">
    <source>
        <dbReference type="Proteomes" id="UP000306985"/>
    </source>
</evidence>
<keyword evidence="6 7" id="KW-0472">Membrane</keyword>
<gene>
    <name evidence="9" type="ORF">FDO65_13340</name>
</gene>
<dbReference type="PANTHER" id="PTHR43386">
    <property type="entry name" value="OLIGOPEPTIDE TRANSPORT SYSTEM PERMEASE PROTEIN APPC"/>
    <property type="match status" value="1"/>
</dbReference>
<evidence type="ECO:0000256" key="3">
    <source>
        <dbReference type="ARBA" id="ARBA00022475"/>
    </source>
</evidence>
<dbReference type="AlphaFoldDB" id="A0A4U6QFE6"/>
<comment type="subcellular location">
    <subcellularLocation>
        <location evidence="1 7">Cell membrane</location>
        <topology evidence="1 7">Multi-pass membrane protein</topology>
    </subcellularLocation>
</comment>
<keyword evidence="10" id="KW-1185">Reference proteome</keyword>
<feature type="transmembrane region" description="Helical" evidence="7">
    <location>
        <begin position="184"/>
        <end position="204"/>
    </location>
</feature>
<dbReference type="PANTHER" id="PTHR43386:SF1">
    <property type="entry name" value="D,D-DIPEPTIDE TRANSPORT SYSTEM PERMEASE PROTEIN DDPC-RELATED"/>
    <property type="match status" value="1"/>
</dbReference>
<dbReference type="SUPFAM" id="SSF161098">
    <property type="entry name" value="MetI-like"/>
    <property type="match status" value="1"/>
</dbReference>
<keyword evidence="3" id="KW-1003">Cell membrane</keyword>
<evidence type="ECO:0000256" key="6">
    <source>
        <dbReference type="ARBA" id="ARBA00023136"/>
    </source>
</evidence>
<dbReference type="InterPro" id="IPR000515">
    <property type="entry name" value="MetI-like"/>
</dbReference>
<accession>A0A4U6QFE6</accession>
<evidence type="ECO:0000256" key="1">
    <source>
        <dbReference type="ARBA" id="ARBA00004651"/>
    </source>
</evidence>